<sequence>MTSFRTFLIGLVVLFAAFVAVEYYRPEPTNWQPTYQNRDKIPFGTYVLYDLLPDLFGRQAVSTVRQPIANQLLPNLGTQEFANQDTVLPATAPSARVLRTAANYVFVHHTFTISRLDRDALLRYVARGNHAFIATEYLDELLADTLRLHLASGELGLKRRARRRPATERTAADSTTLHLLNPAFAAHARFRFPSSEASWFFEPDSACRAIVLATNAKRQPVLVRVPYGRGALVLSSTPAALSNYFLLRPATAGFGFAALSYLPQRPVFWDEYQKQGPLGEQSLWRVVSQHAALRWAVGLAAVGLALFALFEAKRRQRVIPVLKPLPNTTLLFTRTVASLYRQNDNHALMAEKKISLFLELLRQRLQEPALDLNSEATRKRLTQLSGFSRTQVDELIRVIHYVRTAPQVRDAELQKLNAVLSSFRKAAFS</sequence>
<gene>
    <name evidence="3" type="ORF">EWM57_15665</name>
</gene>
<organism evidence="3 4">
    <name type="scientific">Hymenobacter persicinus</name>
    <dbReference type="NCBI Taxonomy" id="2025506"/>
    <lineage>
        <taxon>Bacteria</taxon>
        <taxon>Pseudomonadati</taxon>
        <taxon>Bacteroidota</taxon>
        <taxon>Cytophagia</taxon>
        <taxon>Cytophagales</taxon>
        <taxon>Hymenobacteraceae</taxon>
        <taxon>Hymenobacter</taxon>
    </lineage>
</organism>
<comment type="caution">
    <text evidence="3">The sequence shown here is derived from an EMBL/GenBank/DDBJ whole genome shotgun (WGS) entry which is preliminary data.</text>
</comment>
<keyword evidence="1" id="KW-1133">Transmembrane helix</keyword>
<proteinExistence type="predicted"/>
<reference evidence="3 4" key="1">
    <citation type="submission" date="2019-02" db="EMBL/GenBank/DDBJ databases">
        <title>Bacterial novel species isolated from soil.</title>
        <authorList>
            <person name="Jung H.-Y."/>
        </authorList>
    </citation>
    <scope>NUCLEOTIDE SEQUENCE [LARGE SCALE GENOMIC DNA]</scope>
    <source>
        <strain evidence="3 4">1-3-3-3</strain>
    </source>
</reference>
<evidence type="ECO:0000259" key="2">
    <source>
        <dbReference type="Pfam" id="PF14258"/>
    </source>
</evidence>
<evidence type="ECO:0000256" key="1">
    <source>
        <dbReference type="SAM" id="Phobius"/>
    </source>
</evidence>
<dbReference type="Proteomes" id="UP000294155">
    <property type="component" value="Unassembled WGS sequence"/>
</dbReference>
<feature type="transmembrane region" description="Helical" evidence="1">
    <location>
        <begin position="292"/>
        <end position="310"/>
    </location>
</feature>
<keyword evidence="1" id="KW-0812">Transmembrane</keyword>
<dbReference type="EMBL" id="SEWE01000037">
    <property type="protein sequence ID" value="RYU78004.1"/>
    <property type="molecule type" value="Genomic_DNA"/>
</dbReference>
<dbReference type="RefSeq" id="WP_129922100.1">
    <property type="nucleotide sequence ID" value="NZ_SEWE01000037.1"/>
</dbReference>
<dbReference type="Pfam" id="PF14258">
    <property type="entry name" value="DUF4350"/>
    <property type="match status" value="1"/>
</dbReference>
<protein>
    <submittedName>
        <fullName evidence="3">DUF4350 domain-containing protein</fullName>
    </submittedName>
</protein>
<dbReference type="AlphaFoldDB" id="A0A4Q5LAQ8"/>
<accession>A0A4Q5LAQ8</accession>
<keyword evidence="4" id="KW-1185">Reference proteome</keyword>
<evidence type="ECO:0000313" key="3">
    <source>
        <dbReference type="EMBL" id="RYU78004.1"/>
    </source>
</evidence>
<evidence type="ECO:0000313" key="4">
    <source>
        <dbReference type="Proteomes" id="UP000294155"/>
    </source>
</evidence>
<dbReference type="InterPro" id="IPR025646">
    <property type="entry name" value="DUF4350"/>
</dbReference>
<keyword evidence="1" id="KW-0472">Membrane</keyword>
<dbReference type="OrthoDB" id="1111222at2"/>
<name>A0A4Q5LAQ8_9BACT</name>
<feature type="domain" description="DUF4350" evidence="2">
    <location>
        <begin position="86"/>
        <end position="254"/>
    </location>
</feature>